<gene>
    <name evidence="1" type="ORF">JC965_19715</name>
</gene>
<organism evidence="1">
    <name type="scientific">Aeromonas caviae</name>
    <name type="common">Aeromonas punctata</name>
    <dbReference type="NCBI Taxonomy" id="648"/>
    <lineage>
        <taxon>Bacteria</taxon>
        <taxon>Pseudomonadati</taxon>
        <taxon>Pseudomonadota</taxon>
        <taxon>Gammaproteobacteria</taxon>
        <taxon>Aeromonadales</taxon>
        <taxon>Aeromonadaceae</taxon>
        <taxon>Aeromonas</taxon>
    </lineage>
</organism>
<dbReference type="NCBIfam" id="NF041059">
    <property type="entry name" value="DpdA"/>
    <property type="match status" value="1"/>
</dbReference>
<dbReference type="InterPro" id="IPR053537">
    <property type="entry name" value="DNA-guanine_TGase"/>
</dbReference>
<proteinExistence type="predicted"/>
<name>A0A7T3X180_AERCA</name>
<protein>
    <submittedName>
        <fullName evidence="1">tRNA-guanine transglycosylase</fullName>
    </submittedName>
</protein>
<dbReference type="SUPFAM" id="SSF51713">
    <property type="entry name" value="tRNA-guanine transglycosylase"/>
    <property type="match status" value="1"/>
</dbReference>
<dbReference type="AlphaFoldDB" id="A0A7T3X180"/>
<evidence type="ECO:0000313" key="1">
    <source>
        <dbReference type="EMBL" id="QQA60342.1"/>
    </source>
</evidence>
<accession>A0A7T3X180</accession>
<dbReference type="Gene3D" id="3.20.20.105">
    <property type="entry name" value="Queuine tRNA-ribosyltransferase-like"/>
    <property type="match status" value="1"/>
</dbReference>
<dbReference type="EMBL" id="CP065937">
    <property type="protein sequence ID" value="QQA60342.1"/>
    <property type="molecule type" value="Genomic_DNA"/>
</dbReference>
<reference evidence="1" key="1">
    <citation type="submission" date="2020-12" db="EMBL/GenBank/DDBJ databases">
        <title>GES Beta-lactamases isolated from hospital effluents in Brazil.</title>
        <authorList>
            <person name="Conte D."/>
            <person name="Mesa D."/>
            <person name="Palmeiro J.K."/>
            <person name="Dalla-Costa L.M."/>
        </authorList>
    </citation>
    <scope>NUCLEOTIDE SEQUENCE [LARGE SCALE GENOMIC DNA]</scope>
    <source>
        <strain evidence="1">Aero21</strain>
    </source>
</reference>
<sequence length="409" mass="47403">MPRLKYFFPDSQDFIDPSFNFFKETRNEHRIRQRDDLYPHEVFSRPYDGMLVSKAVVDGLGTGESKYSRPQRLRFFREGMSRFFRLPENMESMGDCGAFTYVTQYEPPYRVEDVINFYEASQFDYGVSLDHIVFGYEKAGRCFSETELKEFSRRKELTLSLADEFLIKSKNSKFIPFGVAHGWDRASYADSVKKLISMGYEYITMGGMVPLKTDQIIETLEEVSLVRKSNTKLHLLGIARPQELARFSDLGVVSIDSTTPLQQAFKDRKNNYHTLSGKNYVALRVPQLDGNVSLGRKIKSGVINQDIARELEKATLKALLEYSERRASLNYTLDVLLAYERLHSGEKNAISIKDDYEKTLADRPWEHCSCEICREIGINVVIFRGAERNRRRGFHNIQVFYEKLTSIFD</sequence>
<dbReference type="InterPro" id="IPR036511">
    <property type="entry name" value="TGT-like_sf"/>
</dbReference>
<dbReference type="GO" id="GO:0006400">
    <property type="term" value="P:tRNA modification"/>
    <property type="evidence" value="ECO:0007669"/>
    <property type="project" value="InterPro"/>
</dbReference>